<dbReference type="Proteomes" id="UP000317199">
    <property type="component" value="Chromosome"/>
</dbReference>
<sequence length="346" mass="38150">MKIAHIILSRGFAGSERSTAESCNAQVAAGHPVLLVVRRSHRAGNGASILDHVDPRVQVEVVPDRLFTQRTLARVLATFAPDLVHCHLRRSTRLVARIRPPAALVATLHLDFNGPAYGAMDGLICNARWQIRDLPADYRGLSFKANNSLVPHRRLDGDEITALRTQLGAGPKTFLIGGAGRLTRKKGWDMLIDALRAAELPADTRLVLFGSGSAEAALRRQAQDDPRISFGGYRKDLKDIYQALDLFVCPSRFEPLPRVMLEAMDAGVPVIGSDADGCRELIEDYGGDMFVREDVPALTALLERHGRERPPHRAVDLSAHHVDNAMTAMLDFYRRVIDRRRQAPAG</sequence>
<dbReference type="GO" id="GO:0016757">
    <property type="term" value="F:glycosyltransferase activity"/>
    <property type="evidence" value="ECO:0007669"/>
    <property type="project" value="UniProtKB-ARBA"/>
</dbReference>
<dbReference type="RefSeq" id="WP_141624612.1">
    <property type="nucleotide sequence ID" value="NZ_CP041242.1"/>
</dbReference>
<feature type="domain" description="Glycosyltransferase subfamily 4-like N-terminal" evidence="1">
    <location>
        <begin position="14"/>
        <end position="112"/>
    </location>
</feature>
<dbReference type="CDD" id="cd03811">
    <property type="entry name" value="GT4_GT28_WabH-like"/>
    <property type="match status" value="1"/>
</dbReference>
<dbReference type="Pfam" id="PF13439">
    <property type="entry name" value="Glyco_transf_4"/>
    <property type="match status" value="1"/>
</dbReference>
<evidence type="ECO:0000313" key="2">
    <source>
        <dbReference type="EMBL" id="QDH71280.1"/>
    </source>
</evidence>
<dbReference type="AlphaFoldDB" id="A0A514BV73"/>
<proteinExistence type="predicted"/>
<evidence type="ECO:0000259" key="1">
    <source>
        <dbReference type="Pfam" id="PF13439"/>
    </source>
</evidence>
<organism evidence="2 3">
    <name type="scientific">Marilutibacter alkalisoli</name>
    <dbReference type="NCBI Taxonomy" id="2591633"/>
    <lineage>
        <taxon>Bacteria</taxon>
        <taxon>Pseudomonadati</taxon>
        <taxon>Pseudomonadota</taxon>
        <taxon>Gammaproteobacteria</taxon>
        <taxon>Lysobacterales</taxon>
        <taxon>Lysobacteraceae</taxon>
        <taxon>Marilutibacter</taxon>
    </lineage>
</organism>
<dbReference type="InterPro" id="IPR028098">
    <property type="entry name" value="Glyco_trans_4-like_N"/>
</dbReference>
<keyword evidence="3" id="KW-1185">Reference proteome</keyword>
<gene>
    <name evidence="2" type="ORF">FKV23_15170</name>
</gene>
<protein>
    <submittedName>
        <fullName evidence="2">Glycosyltransferase</fullName>
    </submittedName>
</protein>
<dbReference type="KEGG" id="lyj:FKV23_15170"/>
<dbReference type="Gene3D" id="3.40.50.2000">
    <property type="entry name" value="Glycogen Phosphorylase B"/>
    <property type="match status" value="2"/>
</dbReference>
<dbReference type="Pfam" id="PF13692">
    <property type="entry name" value="Glyco_trans_1_4"/>
    <property type="match status" value="1"/>
</dbReference>
<accession>A0A514BV73</accession>
<evidence type="ECO:0000313" key="3">
    <source>
        <dbReference type="Proteomes" id="UP000317199"/>
    </source>
</evidence>
<reference evidence="2 3" key="1">
    <citation type="submission" date="2019-06" db="EMBL/GenBank/DDBJ databases">
        <title>Lysobacter alkalisoli sp. nov. isolated from saline-alkali soil.</title>
        <authorList>
            <person name="Sun J.-Q."/>
            <person name="Xu L."/>
        </authorList>
    </citation>
    <scope>NUCLEOTIDE SEQUENCE [LARGE SCALE GENOMIC DNA]</scope>
    <source>
        <strain evidence="2 3">SJ-36</strain>
    </source>
</reference>
<dbReference type="EMBL" id="CP041242">
    <property type="protein sequence ID" value="QDH71280.1"/>
    <property type="molecule type" value="Genomic_DNA"/>
</dbReference>
<name>A0A514BV73_9GAMM</name>
<dbReference type="SUPFAM" id="SSF53756">
    <property type="entry name" value="UDP-Glycosyltransferase/glycogen phosphorylase"/>
    <property type="match status" value="1"/>
</dbReference>
<dbReference type="OrthoDB" id="9802524at2"/>
<dbReference type="PANTHER" id="PTHR12526">
    <property type="entry name" value="GLYCOSYLTRANSFERASE"/>
    <property type="match status" value="1"/>
</dbReference>
<keyword evidence="2" id="KW-0808">Transferase</keyword>